<keyword evidence="2" id="KW-1185">Reference proteome</keyword>
<dbReference type="AlphaFoldDB" id="A0AAW1KQR5"/>
<protein>
    <recommendedName>
        <fullName evidence="3">Replication associated protein</fullName>
    </recommendedName>
</protein>
<gene>
    <name evidence="1" type="ORF">QE152_g19596</name>
</gene>
<reference evidence="1 2" key="1">
    <citation type="journal article" date="2024" name="BMC Genomics">
        <title>De novo assembly and annotation of Popillia japonica's genome with initial clues to its potential as an invasive pest.</title>
        <authorList>
            <person name="Cucini C."/>
            <person name="Boschi S."/>
            <person name="Funari R."/>
            <person name="Cardaioli E."/>
            <person name="Iannotti N."/>
            <person name="Marturano G."/>
            <person name="Paoli F."/>
            <person name="Bruttini M."/>
            <person name="Carapelli A."/>
            <person name="Frati F."/>
            <person name="Nardi F."/>
        </authorList>
    </citation>
    <scope>NUCLEOTIDE SEQUENCE [LARGE SCALE GENOMIC DNA]</scope>
    <source>
        <strain evidence="1">DMR45628</strain>
    </source>
</reference>
<sequence length="120" mass="13676">MSRSRNFTCYISSPDQDAIVKSLENKVTWYIGQDEVGAHGMKHIQLMFGYKNAKTVDAVIKQTQITTVQIVRDPEATLQYCTDDRKRDPQGKVHAYGNIPAFSKKADKSLIEEAIDKYLY</sequence>
<dbReference type="Gene3D" id="3.40.1310.20">
    <property type="match status" value="1"/>
</dbReference>
<comment type="caution">
    <text evidence="1">The sequence shown here is derived from an EMBL/GenBank/DDBJ whole genome shotgun (WGS) entry which is preliminary data.</text>
</comment>
<name>A0AAW1KQR5_POPJA</name>
<dbReference type="EMBL" id="JASPKY010000187">
    <property type="protein sequence ID" value="KAK9722557.1"/>
    <property type="molecule type" value="Genomic_DNA"/>
</dbReference>
<evidence type="ECO:0008006" key="3">
    <source>
        <dbReference type="Google" id="ProtNLM"/>
    </source>
</evidence>
<proteinExistence type="predicted"/>
<dbReference type="Proteomes" id="UP001458880">
    <property type="component" value="Unassembled WGS sequence"/>
</dbReference>
<organism evidence="1 2">
    <name type="scientific">Popillia japonica</name>
    <name type="common">Japanese beetle</name>
    <dbReference type="NCBI Taxonomy" id="7064"/>
    <lineage>
        <taxon>Eukaryota</taxon>
        <taxon>Metazoa</taxon>
        <taxon>Ecdysozoa</taxon>
        <taxon>Arthropoda</taxon>
        <taxon>Hexapoda</taxon>
        <taxon>Insecta</taxon>
        <taxon>Pterygota</taxon>
        <taxon>Neoptera</taxon>
        <taxon>Endopterygota</taxon>
        <taxon>Coleoptera</taxon>
        <taxon>Polyphaga</taxon>
        <taxon>Scarabaeiformia</taxon>
        <taxon>Scarabaeidae</taxon>
        <taxon>Rutelinae</taxon>
        <taxon>Popillia</taxon>
    </lineage>
</organism>
<accession>A0AAW1KQR5</accession>
<evidence type="ECO:0000313" key="2">
    <source>
        <dbReference type="Proteomes" id="UP001458880"/>
    </source>
</evidence>
<evidence type="ECO:0000313" key="1">
    <source>
        <dbReference type="EMBL" id="KAK9722557.1"/>
    </source>
</evidence>